<comment type="caution">
    <text evidence="2">The sequence shown here is derived from an EMBL/GenBank/DDBJ whole genome shotgun (WGS) entry which is preliminary data.</text>
</comment>
<dbReference type="OrthoDB" id="3821358at2"/>
<evidence type="ECO:0000313" key="2">
    <source>
        <dbReference type="EMBL" id="TDC79962.1"/>
    </source>
</evidence>
<proteinExistence type="predicted"/>
<organism evidence="2 3">
    <name type="scientific">Streptomyces hainanensis</name>
    <dbReference type="NCBI Taxonomy" id="402648"/>
    <lineage>
        <taxon>Bacteria</taxon>
        <taxon>Bacillati</taxon>
        <taxon>Actinomycetota</taxon>
        <taxon>Actinomycetes</taxon>
        <taxon>Kitasatosporales</taxon>
        <taxon>Streptomycetaceae</taxon>
        <taxon>Streptomyces</taxon>
    </lineage>
</organism>
<evidence type="ECO:0000313" key="3">
    <source>
        <dbReference type="Proteomes" id="UP000295345"/>
    </source>
</evidence>
<name>A0A4R4TWE9_9ACTN</name>
<dbReference type="InterPro" id="IPR049244">
    <property type="entry name" value="DUF6879"/>
</dbReference>
<reference evidence="2 3" key="1">
    <citation type="submission" date="2019-03" db="EMBL/GenBank/DDBJ databases">
        <title>Draft genome sequences of novel Actinobacteria.</title>
        <authorList>
            <person name="Sahin N."/>
            <person name="Ay H."/>
            <person name="Saygin H."/>
        </authorList>
    </citation>
    <scope>NUCLEOTIDE SEQUENCE [LARGE SCALE GENOMIC DNA]</scope>
    <source>
        <strain evidence="2 3">DSM 41900</strain>
    </source>
</reference>
<evidence type="ECO:0000259" key="1">
    <source>
        <dbReference type="Pfam" id="PF21806"/>
    </source>
</evidence>
<feature type="domain" description="DUF6879" evidence="1">
    <location>
        <begin position="5"/>
        <end position="168"/>
    </location>
</feature>
<protein>
    <recommendedName>
        <fullName evidence="1">DUF6879 domain-containing protein</fullName>
    </recommendedName>
</protein>
<dbReference type="AlphaFoldDB" id="A0A4R4TWE9"/>
<accession>A0A4R4TWE9</accession>
<dbReference type="RefSeq" id="WP_132815670.1">
    <property type="nucleotide sequence ID" value="NZ_SMKI01000008.1"/>
</dbReference>
<dbReference type="EMBL" id="SMKI01000008">
    <property type="protein sequence ID" value="TDC79962.1"/>
    <property type="molecule type" value="Genomic_DNA"/>
</dbReference>
<keyword evidence="3" id="KW-1185">Reference proteome</keyword>
<dbReference type="Proteomes" id="UP000295345">
    <property type="component" value="Unassembled WGS sequence"/>
</dbReference>
<sequence>MLIGDDFSKLFRTFEHTAFRLEVRESYNAPREVESFRRFRAGEPVDLSWAETWFSMIRQATAEGRRFARVRVVSVPLSDYSRFGLWAAHHTCDAGEDIRYLPRDVAERLDLPHHDYWLFDSRKLVRMHFDEADKFQGGEIIMDTAEIVQHNHWRDVARHHAIRRDDFEAKV</sequence>
<gene>
    <name evidence="2" type="ORF">E1283_01380</name>
</gene>
<dbReference type="Pfam" id="PF21806">
    <property type="entry name" value="DUF6879"/>
    <property type="match status" value="1"/>
</dbReference>